<evidence type="ECO:0000256" key="5">
    <source>
        <dbReference type="ARBA" id="ARBA00023204"/>
    </source>
</evidence>
<dbReference type="SUPFAM" id="SSF82771">
    <property type="entry name" value="GIY-YIG endonuclease"/>
    <property type="match status" value="1"/>
</dbReference>
<dbReference type="Pfam" id="PF14520">
    <property type="entry name" value="HHH_5"/>
    <property type="match status" value="1"/>
</dbReference>
<dbReference type="GO" id="GO:0006289">
    <property type="term" value="P:nucleotide-excision repair"/>
    <property type="evidence" value="ECO:0007669"/>
    <property type="project" value="InterPro"/>
</dbReference>
<sequence length="560" mass="66166">MISKDLIKDVPNKPGVYLWKNKDNQIIYIGKAKNLKNRMSQYFDKKMFNSYKTPQMLENITSFETIITQSEREALIEERKLINKHKPFYNVLIPTQSSFPYIRIKPDIKELKIEIVNQYKTKKDAIYYGPLPNNKDFKPLIIYLKHLLLSKDGILIKNQSKEFIKEKFEEAKKIMKFGLIFKKDLEAKIEKANKALFFEQAKFYHSILDLLNYNKQEQNIFINSNKSIDVFAFYQVDEFMLIHILNYRDGALINQRDITLKIKTFDEFFIEEFLDQFYETNPEVDQIILDNKYDFLNFDFRENIVFANNTFEKSLIAKAYDNAKNNEAIKLEKFKDKYNKTILVNENLAAILGINTNRIVMFDNSFLKGTKEIIGGAVYFENGLPNKKYYRYYNLNFEMSRYADVEFIYHSALNYLKENSAIIDLIICDGGEQQIKEVNKVLTQLKLNIALYGLVKDDRHETKYLMDNDGNVIQIKDQDVFNYLAYIQTEADRFARSKYLKKHQQNMLNNPLLKIKGIGPKTLDKLLNHFKTYENIIKASFEELKEVANEKVAELIKQNF</sequence>
<feature type="domain" description="GIY-YIG" evidence="6">
    <location>
        <begin position="12"/>
        <end position="91"/>
    </location>
</feature>
<dbReference type="InterPro" id="IPR038476">
    <property type="entry name" value="UvrC_RNase_H_dom_sf"/>
</dbReference>
<evidence type="ECO:0000259" key="7">
    <source>
        <dbReference type="PROSITE" id="PS50165"/>
    </source>
</evidence>
<dbReference type="Gene3D" id="1.10.150.20">
    <property type="entry name" value="5' to 3' exonuclease, C-terminal subdomain"/>
    <property type="match status" value="1"/>
</dbReference>
<evidence type="ECO:0000256" key="4">
    <source>
        <dbReference type="ARBA" id="ARBA00022881"/>
    </source>
</evidence>
<evidence type="ECO:0000313" key="9">
    <source>
        <dbReference type="Proteomes" id="UP000319776"/>
    </source>
</evidence>
<dbReference type="CDD" id="cd10434">
    <property type="entry name" value="GIY-YIG_UvrC_Cho"/>
    <property type="match status" value="1"/>
</dbReference>
<dbReference type="InterPro" id="IPR001162">
    <property type="entry name" value="UvrC_RNase_H_dom"/>
</dbReference>
<dbReference type="EMBL" id="VFSS01000006">
    <property type="protein sequence ID" value="TPE57278.1"/>
    <property type="molecule type" value="Genomic_DNA"/>
</dbReference>
<keyword evidence="2" id="KW-0227">DNA damage</keyword>
<name>A0A501X9M0_9BACT</name>
<dbReference type="Pfam" id="PF08459">
    <property type="entry name" value="UvrC_RNaseH_dom"/>
    <property type="match status" value="1"/>
</dbReference>
<keyword evidence="9" id="KW-1185">Reference proteome</keyword>
<dbReference type="Gene3D" id="3.30.420.340">
    <property type="entry name" value="UvrC, RNAse H endonuclease domain"/>
    <property type="match status" value="1"/>
</dbReference>
<reference evidence="8 9" key="1">
    <citation type="submission" date="2019-06" db="EMBL/GenBank/DDBJ databases">
        <title>Mycoplasma falconis type strain whole genome sequence.</title>
        <authorList>
            <person name="Spergser J."/>
        </authorList>
    </citation>
    <scope>NUCLEOTIDE SEQUENCE [LARGE SCALE GENOMIC DNA]</scope>
    <source>
        <strain evidence="8 9">ATCC 51372</strain>
    </source>
</reference>
<dbReference type="PROSITE" id="PS50165">
    <property type="entry name" value="UVRC"/>
    <property type="match status" value="1"/>
</dbReference>
<dbReference type="InterPro" id="IPR010994">
    <property type="entry name" value="RuvA_2-like"/>
</dbReference>
<keyword evidence="1" id="KW-0963">Cytoplasm</keyword>
<dbReference type="InterPro" id="IPR050066">
    <property type="entry name" value="UvrABC_protein_C"/>
</dbReference>
<dbReference type="PANTHER" id="PTHR30562:SF1">
    <property type="entry name" value="UVRABC SYSTEM PROTEIN C"/>
    <property type="match status" value="1"/>
</dbReference>
<dbReference type="AlphaFoldDB" id="A0A501X9M0"/>
<organism evidence="8 9">
    <name type="scientific">[Mycoplasma] falconis</name>
    <dbReference type="NCBI Taxonomy" id="92403"/>
    <lineage>
        <taxon>Bacteria</taxon>
        <taxon>Bacillati</taxon>
        <taxon>Mycoplasmatota</taxon>
        <taxon>Mycoplasmoidales</taxon>
        <taxon>Metamycoplasmataceae</taxon>
        <taxon>Metamycoplasma</taxon>
    </lineage>
</organism>
<evidence type="ECO:0000256" key="2">
    <source>
        <dbReference type="ARBA" id="ARBA00022763"/>
    </source>
</evidence>
<dbReference type="OrthoDB" id="9804933at2"/>
<evidence type="ECO:0000313" key="8">
    <source>
        <dbReference type="EMBL" id="TPE57278.1"/>
    </source>
</evidence>
<feature type="domain" description="UvrC family homology region profile" evidence="7">
    <location>
        <begin position="312"/>
        <end position="442"/>
    </location>
</feature>
<dbReference type="InterPro" id="IPR047296">
    <property type="entry name" value="GIY-YIG_UvrC_Cho"/>
</dbReference>
<dbReference type="NCBIfam" id="TIGR00194">
    <property type="entry name" value="uvrC"/>
    <property type="match status" value="1"/>
</dbReference>
<dbReference type="InterPro" id="IPR000305">
    <property type="entry name" value="GIY-YIG_endonuc"/>
</dbReference>
<evidence type="ECO:0000256" key="3">
    <source>
        <dbReference type="ARBA" id="ARBA00022769"/>
    </source>
</evidence>
<dbReference type="SUPFAM" id="SSF47781">
    <property type="entry name" value="RuvA domain 2-like"/>
    <property type="match status" value="1"/>
</dbReference>
<comment type="caution">
    <text evidence="8">The sequence shown here is derived from an EMBL/GenBank/DDBJ whole genome shotgun (WGS) entry which is preliminary data.</text>
</comment>
<dbReference type="Pfam" id="PF22920">
    <property type="entry name" value="UvrC_RNaseH"/>
    <property type="match status" value="1"/>
</dbReference>
<dbReference type="SMART" id="SM00465">
    <property type="entry name" value="GIYc"/>
    <property type="match status" value="1"/>
</dbReference>
<dbReference type="Pfam" id="PF01541">
    <property type="entry name" value="GIY-YIG"/>
    <property type="match status" value="1"/>
</dbReference>
<dbReference type="GO" id="GO:0009380">
    <property type="term" value="C:excinuclease repair complex"/>
    <property type="evidence" value="ECO:0007669"/>
    <property type="project" value="InterPro"/>
</dbReference>
<evidence type="ECO:0000259" key="6">
    <source>
        <dbReference type="PROSITE" id="PS50164"/>
    </source>
</evidence>
<dbReference type="GO" id="GO:0009381">
    <property type="term" value="F:excinuclease ABC activity"/>
    <property type="evidence" value="ECO:0007669"/>
    <property type="project" value="InterPro"/>
</dbReference>
<dbReference type="Gene3D" id="3.40.1440.10">
    <property type="entry name" value="GIY-YIG endonuclease"/>
    <property type="match status" value="1"/>
</dbReference>
<proteinExistence type="predicted"/>
<keyword evidence="5" id="KW-0234">DNA repair</keyword>
<dbReference type="FunFam" id="3.40.1440.10:FF:000001">
    <property type="entry name" value="UvrABC system protein C"/>
    <property type="match status" value="1"/>
</dbReference>
<evidence type="ECO:0000256" key="1">
    <source>
        <dbReference type="ARBA" id="ARBA00022490"/>
    </source>
</evidence>
<keyword evidence="3" id="KW-0228">DNA excision</keyword>
<dbReference type="InterPro" id="IPR004791">
    <property type="entry name" value="UvrC"/>
</dbReference>
<protein>
    <submittedName>
        <fullName evidence="8">Excinuclease ABC subunit C</fullName>
    </submittedName>
</protein>
<keyword evidence="4" id="KW-0267">Excision nuclease</keyword>
<dbReference type="PROSITE" id="PS50164">
    <property type="entry name" value="GIY_YIG"/>
    <property type="match status" value="1"/>
</dbReference>
<dbReference type="InterPro" id="IPR035901">
    <property type="entry name" value="GIY-YIG_endonuc_sf"/>
</dbReference>
<dbReference type="Proteomes" id="UP000319776">
    <property type="component" value="Unassembled WGS sequence"/>
</dbReference>
<gene>
    <name evidence="8" type="primary">uvrC</name>
    <name evidence="8" type="ORF">FJO69_02095</name>
</gene>
<dbReference type="PANTHER" id="PTHR30562">
    <property type="entry name" value="UVRC/OXIDOREDUCTASE"/>
    <property type="match status" value="1"/>
</dbReference>
<accession>A0A501X9M0</accession>
<dbReference type="RefSeq" id="WP_140781353.1">
    <property type="nucleotide sequence ID" value="NZ_VFSS01000006.1"/>
</dbReference>